<dbReference type="Proteomes" id="UP001162131">
    <property type="component" value="Unassembled WGS sequence"/>
</dbReference>
<comment type="caution">
    <text evidence="2">The sequence shown here is derived from an EMBL/GenBank/DDBJ whole genome shotgun (WGS) entry which is preliminary data.</text>
</comment>
<reference evidence="2" key="1">
    <citation type="submission" date="2021-09" db="EMBL/GenBank/DDBJ databases">
        <authorList>
            <consortium name="AG Swart"/>
            <person name="Singh M."/>
            <person name="Singh A."/>
            <person name="Seah K."/>
            <person name="Emmerich C."/>
        </authorList>
    </citation>
    <scope>NUCLEOTIDE SEQUENCE</scope>
    <source>
        <strain evidence="2">ATCC30299</strain>
    </source>
</reference>
<feature type="coiled-coil region" evidence="1">
    <location>
        <begin position="23"/>
        <end position="75"/>
    </location>
</feature>
<evidence type="ECO:0000256" key="1">
    <source>
        <dbReference type="SAM" id="Coils"/>
    </source>
</evidence>
<evidence type="ECO:0000313" key="2">
    <source>
        <dbReference type="EMBL" id="CAG9313813.1"/>
    </source>
</evidence>
<dbReference type="AlphaFoldDB" id="A0AAU9IJY4"/>
<keyword evidence="1" id="KW-0175">Coiled coil</keyword>
<protein>
    <submittedName>
        <fullName evidence="2">Uncharacterized protein</fullName>
    </submittedName>
</protein>
<organism evidence="2 3">
    <name type="scientific">Blepharisma stoltei</name>
    <dbReference type="NCBI Taxonomy" id="1481888"/>
    <lineage>
        <taxon>Eukaryota</taxon>
        <taxon>Sar</taxon>
        <taxon>Alveolata</taxon>
        <taxon>Ciliophora</taxon>
        <taxon>Postciliodesmatophora</taxon>
        <taxon>Heterotrichea</taxon>
        <taxon>Heterotrichida</taxon>
        <taxon>Blepharismidae</taxon>
        <taxon>Blepharisma</taxon>
    </lineage>
</organism>
<name>A0AAU9IJY4_9CILI</name>
<gene>
    <name evidence="2" type="ORF">BSTOLATCC_MIC9617</name>
</gene>
<feature type="coiled-coil region" evidence="1">
    <location>
        <begin position="109"/>
        <end position="347"/>
    </location>
</feature>
<proteinExistence type="predicted"/>
<dbReference type="EMBL" id="CAJZBQ010000011">
    <property type="protein sequence ID" value="CAG9313813.1"/>
    <property type="molecule type" value="Genomic_DNA"/>
</dbReference>
<accession>A0AAU9IJY4</accession>
<keyword evidence="3" id="KW-1185">Reference proteome</keyword>
<evidence type="ECO:0000313" key="3">
    <source>
        <dbReference type="Proteomes" id="UP001162131"/>
    </source>
</evidence>
<sequence length="379" mass="45654">MDDRLEQQFNLLSKKYNTLLTQNQSLKVSMQQADNKVKEVEEQLKNEMFTHEKDLEQVKMDIDYLTKQNHSLKQELQVYKHSGVEEELKLKDETNQELIVKYKDILEENYRDLEKLKEYENIIKEMKEELEFVHKENENLQRTLKNYESYKQKAANEAAMLRREKEELEEVFKEQNKEVAKIVKGLVNKEDDNRFRQEEFKGILKKNQILEKKNKELQQNYNKALKEISDKNDRLNVFRQLKLTLENKLKEESSIKEKLNERILELEKKMSLYTRISNNHMCENNIELDYKLSETERKLKDLLEKIEPLMEKNSQLENIVEQQKNQIEKLQLQKKQLNSTIMRLKFDDAQFLNSTNEFHSSVYLSPESRVENFKSEESI</sequence>